<evidence type="ECO:0000256" key="1">
    <source>
        <dbReference type="ARBA" id="ARBA00022737"/>
    </source>
</evidence>
<name>A0A2L2DKH8_MIMIV</name>
<dbReference type="InterPro" id="IPR036770">
    <property type="entry name" value="Ankyrin_rpt-contain_sf"/>
</dbReference>
<accession>A0A2L2DKH8</accession>
<dbReference type="Gene3D" id="1.25.40.20">
    <property type="entry name" value="Ankyrin repeat-containing domain"/>
    <property type="match status" value="2"/>
</dbReference>
<keyword evidence="2" id="KW-0040">ANK repeat</keyword>
<dbReference type="Proteomes" id="UP000280369">
    <property type="component" value="Segment"/>
</dbReference>
<dbReference type="SMART" id="SM00248">
    <property type="entry name" value="ANK"/>
    <property type="match status" value="5"/>
</dbReference>
<evidence type="ECO:0000256" key="2">
    <source>
        <dbReference type="ARBA" id="ARBA00023043"/>
    </source>
</evidence>
<dbReference type="Pfam" id="PF12796">
    <property type="entry name" value="Ank_2"/>
    <property type="match status" value="1"/>
</dbReference>
<keyword evidence="1" id="KW-0677">Repeat</keyword>
<dbReference type="InterPro" id="IPR002110">
    <property type="entry name" value="Ankyrin_rpt"/>
</dbReference>
<sequence length="569" mass="65187">MNNNLFFIIVNNDGYGIDLDFNHIRYKYGLNISNSEKNYLMCVKPEYICEYIYNYYLENNEELYLIDIQLPNDDNLKKIVHNNNPDIIYANMIICGDRHKLNDSKTYSYIYSNGADTISHFALSFASKKNYIDVVEYLRSKNADYESTINAAFYNHDYEIIKFLASVDIGINYSIKQAVVKNDIGIVIVLIEEYGASLTTTCRQAVCSENIELIEYLITKNINIMEDICLYACTNNKLAVVRHIIINNIVDPKFLIDIIKQHDKMDQCTNAVDYLNNVINKIPQELVDKDNITVVNKIDNNVIHQNTNNIIVHKNTNDDVVNKQISTDPSMTSLMIACKESKNDSKLPLVRLLVELKAGVNATNIYKLSALHFAVQNENYEIVTCLLDHNAIINHQDRYGMTSLMTVAEMSINDSKYDMVKLLLDHGACISIYNKHGSTIFDLIKGKNNNKIESLLKKLWNNTTNDIIDELNNNDWSSNISHTTIDKTNSQSTRKLSEKDIGKKVSKIECSYTPTGGPDYEYMNQIYVLKNITLITKSRFGNLLQLTLTDLNGNDHEIPPYYNYGWITL</sequence>
<protein>
    <submittedName>
        <fullName evidence="3">Ankyrin repeat protein</fullName>
    </submittedName>
</protein>
<dbReference type="PANTHER" id="PTHR24126">
    <property type="entry name" value="ANKYRIN REPEAT, PH AND SEC7 DOMAIN CONTAINING PROTEIN SECG-RELATED"/>
    <property type="match status" value="1"/>
</dbReference>
<organism evidence="3">
    <name type="scientific">Acanthamoeba polyphaga mimivirus</name>
    <name type="common">APMV</name>
    <dbReference type="NCBI Taxonomy" id="212035"/>
    <lineage>
        <taxon>Viruses</taxon>
        <taxon>Varidnaviria</taxon>
        <taxon>Bamfordvirae</taxon>
        <taxon>Nucleocytoviricota</taxon>
        <taxon>Megaviricetes</taxon>
        <taxon>Imitervirales</taxon>
        <taxon>Mimiviridae</taxon>
        <taxon>Megamimivirinae</taxon>
        <taxon>Mimivirus</taxon>
        <taxon>Mimivirus bradfordmassiliense</taxon>
    </lineage>
</organism>
<dbReference type="PROSITE" id="PS50297">
    <property type="entry name" value="ANK_REP_REGION"/>
    <property type="match status" value="1"/>
</dbReference>
<proteinExistence type="predicted"/>
<dbReference type="SUPFAM" id="SSF48403">
    <property type="entry name" value="Ankyrin repeat"/>
    <property type="match status" value="1"/>
</dbReference>
<dbReference type="EMBL" id="MG602507">
    <property type="protein sequence ID" value="AVG46678.1"/>
    <property type="molecule type" value="Genomic_DNA"/>
</dbReference>
<reference evidence="3" key="1">
    <citation type="journal article" date="2017" name="Front. Microbiol.">
        <title>Genome Characterization of the First Mimiviruses of Lineage C Isolated in Brazil.</title>
        <authorList>
            <person name="Assis F.L."/>
            <person name="Franco-Luiz A.P.M."/>
            <person name="Dos Santos R.N."/>
            <person name="Campos F.S."/>
            <person name="Dornas F.P."/>
            <person name="Borato P.V.M."/>
            <person name="Franco A.C."/>
            <person name="Abrahao J.S."/>
            <person name="Colson P."/>
            <person name="Scola B."/>
        </authorList>
    </citation>
    <scope>NUCLEOTIDE SEQUENCE [LARGE SCALE GENOMIC DNA]</scope>
</reference>
<dbReference type="PANTHER" id="PTHR24126:SF14">
    <property type="entry name" value="ANK_REP_REGION DOMAIN-CONTAINING PROTEIN"/>
    <property type="match status" value="1"/>
</dbReference>
<evidence type="ECO:0000313" key="3">
    <source>
        <dbReference type="EMBL" id="AVG46678.1"/>
    </source>
</evidence>
<dbReference type="PROSITE" id="PS50088">
    <property type="entry name" value="ANK_REPEAT"/>
    <property type="match status" value="1"/>
</dbReference>
<organismHost>
    <name type="scientific">Acanthamoeba polyphaga</name>
    <name type="common">Amoeba</name>
    <dbReference type="NCBI Taxonomy" id="5757"/>
</organismHost>